<dbReference type="AlphaFoldDB" id="A0A1I5ZGB5"/>
<dbReference type="InterPro" id="IPR050086">
    <property type="entry name" value="MetN_ABC_transporter-like"/>
</dbReference>
<proteinExistence type="inferred from homology"/>
<dbReference type="CDD" id="cd06261">
    <property type="entry name" value="TM_PBP2"/>
    <property type="match status" value="1"/>
</dbReference>
<dbReference type="PANTHER" id="PTHR43166:SF9">
    <property type="entry name" value="GLUTAMATE_ASPARTATE IMPORT ATP-BINDING PROTEIN GLTL"/>
    <property type="match status" value="1"/>
</dbReference>
<dbReference type="PROSITE" id="PS50928">
    <property type="entry name" value="ABC_TM1"/>
    <property type="match status" value="1"/>
</dbReference>
<gene>
    <name evidence="14" type="ORF">SAMN05421854_11554</name>
</gene>
<keyword evidence="6 11" id="KW-0812">Transmembrane</keyword>
<sequence length="526" mass="56853">MLNDILGYATLPYFLEGILVALRIAGATLVLSLLLGLALALAHNGKIRFLRWLVGGYLWVIRRTPVLLQLIFWYNALPAIGLRLGGELTAIWSLTIAFAAFVCELSRGGLMAVKQGQLDAGAALGMSPATVFRLVRGPQALRVVLPGLCTLATYLVKETSLASVIAVDELTLRAQQEVSRTFQFVAVFGGAAAIYIVVNTVIAFVQRALEKKLDYTRRKPPRDLPSAPGDQPPAAEAKRLLDEVVLSEAPPGRPHVVSARGVVKQFGDHVVLNGVDLDVRHGEVVCVIGPSGSGKTTLLRCLNNLEPVTSGVIEVNGVELGTRTDRSGARTVITSERRRVRDRARARVGMVFQQFNLFENLTVGKNLAAAPVRTQKRDPEEVRRVAGRLLSAVGLAGYGNAYPHQLSGGQQQRVAICRALAAQPSVLLFDEPTSALDPEKVGEVLQIMQELGELGMTMIVSTHEMSFARRCATRVVFMDGGNIVESGTPQQILENPREPRTRQFLRTVLGDGVLAVASVPAEGDEK</sequence>
<dbReference type="SUPFAM" id="SSF161098">
    <property type="entry name" value="MetI-like"/>
    <property type="match status" value="1"/>
</dbReference>
<feature type="domain" description="ABC transporter" evidence="12">
    <location>
        <begin position="257"/>
        <end position="505"/>
    </location>
</feature>
<evidence type="ECO:0000256" key="3">
    <source>
        <dbReference type="ARBA" id="ARBA00005417"/>
    </source>
</evidence>
<dbReference type="STRING" id="112413.SAMN05421854_11554"/>
<dbReference type="EMBL" id="FOWC01000015">
    <property type="protein sequence ID" value="SFQ55492.1"/>
    <property type="molecule type" value="Genomic_DNA"/>
</dbReference>
<comment type="similarity">
    <text evidence="3">Belongs to the ABC transporter superfamily.</text>
</comment>
<reference evidence="14 15" key="1">
    <citation type="submission" date="2016-10" db="EMBL/GenBank/DDBJ databases">
        <authorList>
            <person name="de Groot N.N."/>
        </authorList>
    </citation>
    <scope>NUCLEOTIDE SEQUENCE [LARGE SCALE GENOMIC DNA]</scope>
    <source>
        <strain evidence="14 15">DSM 44637</strain>
    </source>
</reference>
<keyword evidence="8" id="KW-0067">ATP-binding</keyword>
<dbReference type="InterPro" id="IPR003593">
    <property type="entry name" value="AAA+_ATPase"/>
</dbReference>
<keyword evidence="5" id="KW-1003">Cell membrane</keyword>
<dbReference type="GO" id="GO:0043190">
    <property type="term" value="C:ATP-binding cassette (ABC) transporter complex"/>
    <property type="evidence" value="ECO:0007669"/>
    <property type="project" value="InterPro"/>
</dbReference>
<dbReference type="PANTHER" id="PTHR43166">
    <property type="entry name" value="AMINO ACID IMPORT ATP-BINDING PROTEIN"/>
    <property type="match status" value="1"/>
</dbReference>
<evidence type="ECO:0000256" key="11">
    <source>
        <dbReference type="RuleBase" id="RU363032"/>
    </source>
</evidence>
<dbReference type="PROSITE" id="PS50893">
    <property type="entry name" value="ABC_TRANSPORTER_2"/>
    <property type="match status" value="1"/>
</dbReference>
<dbReference type="RefSeq" id="WP_093576374.1">
    <property type="nucleotide sequence ID" value="NZ_FOWC01000015.1"/>
</dbReference>
<dbReference type="InterPro" id="IPR027417">
    <property type="entry name" value="P-loop_NTPase"/>
</dbReference>
<dbReference type="InterPro" id="IPR035906">
    <property type="entry name" value="MetI-like_sf"/>
</dbReference>
<dbReference type="GO" id="GO:0005524">
    <property type="term" value="F:ATP binding"/>
    <property type="evidence" value="ECO:0007669"/>
    <property type="project" value="UniProtKB-KW"/>
</dbReference>
<dbReference type="SUPFAM" id="SSF52540">
    <property type="entry name" value="P-loop containing nucleoside triphosphate hydrolases"/>
    <property type="match status" value="1"/>
</dbReference>
<keyword evidence="10 11" id="KW-0472">Membrane</keyword>
<dbReference type="InterPro" id="IPR010065">
    <property type="entry name" value="AA_ABC_transptr_permease_3TM"/>
</dbReference>
<name>A0A1I5ZGB5_9PSEU</name>
<dbReference type="Gene3D" id="3.40.50.300">
    <property type="entry name" value="P-loop containing nucleotide triphosphate hydrolases"/>
    <property type="match status" value="1"/>
</dbReference>
<dbReference type="GO" id="GO:0022857">
    <property type="term" value="F:transmembrane transporter activity"/>
    <property type="evidence" value="ECO:0007669"/>
    <property type="project" value="InterPro"/>
</dbReference>
<evidence type="ECO:0000313" key="15">
    <source>
        <dbReference type="Proteomes" id="UP000199137"/>
    </source>
</evidence>
<comment type="subcellular location">
    <subcellularLocation>
        <location evidence="2 11">Cell membrane</location>
        <topology evidence="2 11">Multi-pass membrane protein</topology>
    </subcellularLocation>
    <subcellularLocation>
        <location evidence="1">Cell membrane</location>
        <topology evidence="1">Peripheral membrane protein</topology>
    </subcellularLocation>
</comment>
<evidence type="ECO:0000256" key="4">
    <source>
        <dbReference type="ARBA" id="ARBA00022448"/>
    </source>
</evidence>
<dbReference type="GO" id="GO:0016887">
    <property type="term" value="F:ATP hydrolysis activity"/>
    <property type="evidence" value="ECO:0007669"/>
    <property type="project" value="InterPro"/>
</dbReference>
<accession>A0A1I5ZGB5</accession>
<dbReference type="Pfam" id="PF00528">
    <property type="entry name" value="BPD_transp_1"/>
    <property type="match status" value="1"/>
</dbReference>
<evidence type="ECO:0000256" key="2">
    <source>
        <dbReference type="ARBA" id="ARBA00004651"/>
    </source>
</evidence>
<evidence type="ECO:0000256" key="1">
    <source>
        <dbReference type="ARBA" id="ARBA00004202"/>
    </source>
</evidence>
<feature type="transmembrane region" description="Helical" evidence="11">
    <location>
        <begin position="80"/>
        <end position="102"/>
    </location>
</feature>
<dbReference type="Gene3D" id="1.10.3720.10">
    <property type="entry name" value="MetI-like"/>
    <property type="match status" value="1"/>
</dbReference>
<keyword evidence="4 11" id="KW-0813">Transport</keyword>
<dbReference type="NCBIfam" id="TIGR01726">
    <property type="entry name" value="HEQRo_perm_3TM"/>
    <property type="match status" value="1"/>
</dbReference>
<dbReference type="Pfam" id="PF00005">
    <property type="entry name" value="ABC_tran"/>
    <property type="match status" value="1"/>
</dbReference>
<evidence type="ECO:0000313" key="14">
    <source>
        <dbReference type="EMBL" id="SFQ55492.1"/>
    </source>
</evidence>
<evidence type="ECO:0000256" key="7">
    <source>
        <dbReference type="ARBA" id="ARBA00022741"/>
    </source>
</evidence>
<organism evidence="14 15">
    <name type="scientific">Amycolatopsis rubida</name>
    <dbReference type="NCBI Taxonomy" id="112413"/>
    <lineage>
        <taxon>Bacteria</taxon>
        <taxon>Bacillati</taxon>
        <taxon>Actinomycetota</taxon>
        <taxon>Actinomycetes</taxon>
        <taxon>Pseudonocardiales</taxon>
        <taxon>Pseudonocardiaceae</taxon>
        <taxon>Amycolatopsis</taxon>
    </lineage>
</organism>
<dbReference type="SMART" id="SM00382">
    <property type="entry name" value="AAA"/>
    <property type="match status" value="1"/>
</dbReference>
<feature type="transmembrane region" description="Helical" evidence="11">
    <location>
        <begin position="49"/>
        <end position="74"/>
    </location>
</feature>
<comment type="similarity">
    <text evidence="11">Belongs to the binding-protein-dependent transport system permease family.</text>
</comment>
<protein>
    <submittedName>
        <fullName evidence="14">Polar amino acid transport system permease protein</fullName>
    </submittedName>
</protein>
<dbReference type="Proteomes" id="UP000199137">
    <property type="component" value="Unassembled WGS sequence"/>
</dbReference>
<evidence type="ECO:0000256" key="6">
    <source>
        <dbReference type="ARBA" id="ARBA00022692"/>
    </source>
</evidence>
<evidence type="ECO:0000256" key="8">
    <source>
        <dbReference type="ARBA" id="ARBA00022840"/>
    </source>
</evidence>
<feature type="transmembrane region" description="Helical" evidence="11">
    <location>
        <begin position="182"/>
        <end position="205"/>
    </location>
</feature>
<dbReference type="PROSITE" id="PS00211">
    <property type="entry name" value="ABC_TRANSPORTER_1"/>
    <property type="match status" value="1"/>
</dbReference>
<evidence type="ECO:0000256" key="5">
    <source>
        <dbReference type="ARBA" id="ARBA00022475"/>
    </source>
</evidence>
<dbReference type="OrthoDB" id="7242531at2"/>
<feature type="transmembrane region" description="Helical" evidence="11">
    <location>
        <begin position="20"/>
        <end position="42"/>
    </location>
</feature>
<dbReference type="InterPro" id="IPR003439">
    <property type="entry name" value="ABC_transporter-like_ATP-bd"/>
</dbReference>
<evidence type="ECO:0000259" key="12">
    <source>
        <dbReference type="PROSITE" id="PS50893"/>
    </source>
</evidence>
<evidence type="ECO:0000256" key="9">
    <source>
        <dbReference type="ARBA" id="ARBA00022989"/>
    </source>
</evidence>
<keyword evidence="9 11" id="KW-1133">Transmembrane helix</keyword>
<dbReference type="InterPro" id="IPR000515">
    <property type="entry name" value="MetI-like"/>
</dbReference>
<keyword evidence="7" id="KW-0547">Nucleotide-binding</keyword>
<evidence type="ECO:0000259" key="13">
    <source>
        <dbReference type="PROSITE" id="PS50928"/>
    </source>
</evidence>
<feature type="domain" description="ABC transmembrane type-1" evidence="13">
    <location>
        <begin position="18"/>
        <end position="206"/>
    </location>
</feature>
<dbReference type="InterPro" id="IPR017871">
    <property type="entry name" value="ABC_transporter-like_CS"/>
</dbReference>
<evidence type="ECO:0000256" key="10">
    <source>
        <dbReference type="ARBA" id="ARBA00023136"/>
    </source>
</evidence>